<dbReference type="Proteomes" id="UP000520767">
    <property type="component" value="Unassembled WGS sequence"/>
</dbReference>
<accession>A0A7W7QAY2</accession>
<sequence>MADGFDEHRDKLANFEDDLVDLCYDIIDASYDTGNAYTATLPDVLTGKYAAPADYIQQVQQANPTPTPSDFDTEEFNHATFRDDISDLAQVELPIFLDGGADPAQFDEVVARLGRASQQLDLASGYTGLEELILQIEKWEGDAAYNFQRSILPSFGISIVHQLVFIDDLVAAALCIREVIQRTRADALGLAEDLLKKIDPTVDTKFGLESLLWVAAAIAGGIAAFGAAGLTTAVTVATRVSYSITTASSALGNVQKLSGGEAGDRTIDGSTAYEFIPSCLDQIQNVLKAGTAEAEAVMAALKSDLSGDGPDLMCISKPKVIDAKESIMGNAENEDFALLDAESKGQDFVVDAIADLRYAGIVTLPTMAYYFDKAYGEVANLGYPFDAGMGSATVVSGITSQVDAAIEALATAFQDTRDYLYNAGVALKDIADTYFEAESDHEAMMNNFSAQLAEYEDGGALPAYAPQAPSPSTDR</sequence>
<proteinExistence type="predicted"/>
<name>A0A7W7QAY2_9PSEU</name>
<protein>
    <submittedName>
        <fullName evidence="1">Uncharacterized protein</fullName>
    </submittedName>
</protein>
<evidence type="ECO:0000313" key="1">
    <source>
        <dbReference type="EMBL" id="MBB4910292.1"/>
    </source>
</evidence>
<comment type="caution">
    <text evidence="1">The sequence shown here is derived from an EMBL/GenBank/DDBJ whole genome shotgun (WGS) entry which is preliminary data.</text>
</comment>
<gene>
    <name evidence="1" type="ORF">FHR82_006550</name>
</gene>
<dbReference type="AlphaFoldDB" id="A0A7W7QAY2"/>
<evidence type="ECO:0000313" key="2">
    <source>
        <dbReference type="Proteomes" id="UP000520767"/>
    </source>
</evidence>
<organism evidence="1 2">
    <name type="scientific">Actinophytocola algeriensis</name>
    <dbReference type="NCBI Taxonomy" id="1768010"/>
    <lineage>
        <taxon>Bacteria</taxon>
        <taxon>Bacillati</taxon>
        <taxon>Actinomycetota</taxon>
        <taxon>Actinomycetes</taxon>
        <taxon>Pseudonocardiales</taxon>
        <taxon>Pseudonocardiaceae</taxon>
    </lineage>
</organism>
<dbReference type="RefSeq" id="WP_184814356.1">
    <property type="nucleotide sequence ID" value="NZ_JACHJQ010000007.1"/>
</dbReference>
<keyword evidence="2" id="KW-1185">Reference proteome</keyword>
<dbReference type="EMBL" id="JACHJQ010000007">
    <property type="protein sequence ID" value="MBB4910292.1"/>
    <property type="molecule type" value="Genomic_DNA"/>
</dbReference>
<reference evidence="1 2" key="1">
    <citation type="submission" date="2020-08" db="EMBL/GenBank/DDBJ databases">
        <title>Genomic Encyclopedia of Type Strains, Phase III (KMG-III): the genomes of soil and plant-associated and newly described type strains.</title>
        <authorList>
            <person name="Whitman W."/>
        </authorList>
    </citation>
    <scope>NUCLEOTIDE SEQUENCE [LARGE SCALE GENOMIC DNA]</scope>
    <source>
        <strain evidence="1 2">CECT 8960</strain>
    </source>
</reference>